<proteinExistence type="predicted"/>
<feature type="compositionally biased region" description="Basic and acidic residues" evidence="1">
    <location>
        <begin position="1389"/>
        <end position="1399"/>
    </location>
</feature>
<feature type="region of interest" description="Disordered" evidence="1">
    <location>
        <begin position="428"/>
        <end position="466"/>
    </location>
</feature>
<feature type="compositionally biased region" description="Polar residues" evidence="1">
    <location>
        <begin position="1331"/>
        <end position="1340"/>
    </location>
</feature>
<feature type="compositionally biased region" description="Low complexity" evidence="1">
    <location>
        <begin position="1378"/>
        <end position="1388"/>
    </location>
</feature>
<dbReference type="OrthoDB" id="667208at2759"/>
<dbReference type="PANTHER" id="PTHR34805">
    <property type="entry name" value="PROTEIN MODIFIER OF SNC1 1"/>
    <property type="match status" value="1"/>
</dbReference>
<protein>
    <submittedName>
        <fullName evidence="2">Uncharacterized protein</fullName>
    </submittedName>
</protein>
<dbReference type="InterPro" id="IPR038808">
    <property type="entry name" value="MOS1-like"/>
</dbReference>
<sequence length="1737" mass="188039">MAAATARAPAVDKRGASPWGNRPMPPAPNAWDSSSLLSLKNDGGSGSFGSINDRPSSRGSSSTSTDGSDLLDSPLAWGRTSHNSTTAISHPESTELRSGSWQFSRSQTSFSDVLKAPLRTIGKRRSTSQGKGFTLSADEFPVLVTKNSQSNSQLGHSFQGRPTFSSVIMAARDEQRKIPITGGDPVSTTNFSTEGQQAQLHATQTSDICMPPPCIDYWHPPPDHPPDRNGIWHGGAASYGSCKPADTPGSFSAESFTHNGQSLLNQGGEARHGPVHGVYHPENNGSCYAHMPADACIKSLPHLLLGKIKDNHSGALEKQVIKKDVALLEKIKCLNTKARNLRAGNISEISSCRESKVEHPKSIDVEAYHVANDAPVCAVISDITSAFDMANSVSASSNHMPIGTSNVSASANLVMIDLSEGHATKFSEARKPSESADNHVYGVGNTSRNKRGSSATNTASDIWGPGWEEHSTVDSLPVAMTNTHEDQPFAGNSSQQVHVRTDDDMLNKRGSSATNTASDIWGPGYEEHSAVDSLPVAMTYTREDQPFAGNSSQQVHVRTADDMLNSPDYEIQHSRRELSAQHARQLQEERRKSQQKVKSIARLEDMNMRPLVQSQKSNDAPGKSTDSHEYGGWNASRNKHSGSAEDISFNISEHGWEDHPTVDSLPVMINSHQGKSVPWDTSQQLHARTTDDRRNSPGHEIEVHARTADMLNSPGYEIQHSRRELSVQHANRLPEQERGNIQQKAKSIAKLEDLNRSRFVRSQKSDDAPGKSADYYVYGGGNASRNRHDSSAEDISFKISVLGWEDHPTVDSLPVMTNTHQGQSFSGNTTEQVHDRTVDDMLKSPGYEIQLSRRELPAQHARQLQKEEGEKLQQKAKANAKLEELNRSSFVQNHKSNNVPLEADKVVHKQSAGGSGTTNYDTSTSGTYCTAYVENLNAPLRANGTKNTAVPISSMPTPDTAGVNRGPLTHNVMPSAKKTDINMLEHTAQKSAAWSHDSSASKHLQVEDREGQVHKQDSMPWISTPASDTADANKGPLMHNVIPSAKNTDVNMIHIGQKGASESHDSTAPMHLQMEDKRRQVHSQGRILRGPPVSESAGVSKGSLIHNVMLSAKNNGINMTEHIARKSASESHENSAPKHLQMGNRRWQVRSQERVLRERSNIAESTENITTVAGTLVDAQNAEAKPHMGLSTQSKNRRPASPHVFGTENTEASSVHKTHTSGVVINSAIIPVQVSSVRGFTVGSIMLGNASLASVNQEEKTVAKEVHDDITNSCASPKRIKQSGTNQRGVHHVKDPHGSDSIMHTPVKEPSKKEQSEAGGLNCTAIPAPTQPSGNQSIVSQDVVPGKTNEMERHAHKPAYKEMHLQNLRQMVPAENHTTSFDNSSTSKSDTKSLDKEALDAPTATKAEVKTVPENREDAKTSKHTATKAEVKTEPAKSEDEKTNKHVQRSCTALNQVSMNCSASAAPDLNEKEANSLVLKIMQDLSDQLEQVEKQLESSTNVATVNHSQPPQMVSRPGYTWGEHQASRSQRQYHVDGQGNVWTNSYIDGSGMAMGAVLPTTHLLPAPGHISVPQNNALNSSSTPGWAWDTAERVLISDMGDAQGLGAAISARSDAEPNQIVFRVGQMDVMHGAQAMGGMSFGAAASVGGSNHAGLELQQLNQAWFPHGQHDGGYHHGGMGMYFLGMDHGVGAQSHGHADYDVAGPMVGALGPDYQLVPLAPLPEAWVAAYGEHLYYV</sequence>
<name>A0A1E5V1U8_9POAL</name>
<feature type="compositionally biased region" description="Basic and acidic residues" evidence="1">
    <location>
        <begin position="1306"/>
        <end position="1316"/>
    </location>
</feature>
<feature type="compositionally biased region" description="Polar residues" evidence="1">
    <location>
        <begin position="444"/>
        <end position="460"/>
    </location>
</feature>
<feature type="compositionally biased region" description="Polar residues" evidence="1">
    <location>
        <begin position="1497"/>
        <end position="1512"/>
    </location>
</feature>
<evidence type="ECO:0000313" key="2">
    <source>
        <dbReference type="EMBL" id="OEL19136.1"/>
    </source>
</evidence>
<keyword evidence="3" id="KW-1185">Reference proteome</keyword>
<dbReference type="EMBL" id="LWDX02054594">
    <property type="protein sequence ID" value="OEL19136.1"/>
    <property type="molecule type" value="Genomic_DNA"/>
</dbReference>
<feature type="region of interest" description="Disordered" evidence="1">
    <location>
        <begin position="1273"/>
        <end position="1340"/>
    </location>
</feature>
<feature type="region of interest" description="Disordered" evidence="1">
    <location>
        <begin position="575"/>
        <end position="642"/>
    </location>
</feature>
<gene>
    <name evidence="2" type="ORF">BAE44_0019845</name>
</gene>
<dbReference type="STRING" id="888268.A0A1E5V1U8"/>
<feature type="compositionally biased region" description="Low complexity" evidence="1">
    <location>
        <begin position="53"/>
        <end position="74"/>
    </location>
</feature>
<feature type="region of interest" description="Disordered" evidence="1">
    <location>
        <begin position="1377"/>
        <end position="1445"/>
    </location>
</feature>
<accession>A0A1E5V1U8</accession>
<evidence type="ECO:0000313" key="3">
    <source>
        <dbReference type="Proteomes" id="UP000095767"/>
    </source>
</evidence>
<dbReference type="PANTHER" id="PTHR34805:SF2">
    <property type="entry name" value="BAT2 N-TERMINAL DOMAIN-CONTAINING PROTEIN"/>
    <property type="match status" value="1"/>
</dbReference>
<feature type="region of interest" description="Disordered" evidence="1">
    <location>
        <begin position="1186"/>
        <end position="1215"/>
    </location>
</feature>
<comment type="caution">
    <text evidence="2">The sequence shown here is derived from an EMBL/GenBank/DDBJ whole genome shotgun (WGS) entry which is preliminary data.</text>
</comment>
<dbReference type="Proteomes" id="UP000095767">
    <property type="component" value="Unassembled WGS sequence"/>
</dbReference>
<feature type="compositionally biased region" description="Basic and acidic residues" evidence="1">
    <location>
        <begin position="1407"/>
        <end position="1444"/>
    </location>
</feature>
<dbReference type="GO" id="GO:0040029">
    <property type="term" value="P:epigenetic regulation of gene expression"/>
    <property type="evidence" value="ECO:0007669"/>
    <property type="project" value="TreeGrafter"/>
</dbReference>
<feature type="region of interest" description="Disordered" evidence="1">
    <location>
        <begin position="1492"/>
        <end position="1535"/>
    </location>
</feature>
<feature type="compositionally biased region" description="Basic and acidic residues" evidence="1">
    <location>
        <begin position="428"/>
        <end position="437"/>
    </location>
</feature>
<organism evidence="2 3">
    <name type="scientific">Dichanthelium oligosanthes</name>
    <dbReference type="NCBI Taxonomy" id="888268"/>
    <lineage>
        <taxon>Eukaryota</taxon>
        <taxon>Viridiplantae</taxon>
        <taxon>Streptophyta</taxon>
        <taxon>Embryophyta</taxon>
        <taxon>Tracheophyta</taxon>
        <taxon>Spermatophyta</taxon>
        <taxon>Magnoliopsida</taxon>
        <taxon>Liliopsida</taxon>
        <taxon>Poales</taxon>
        <taxon>Poaceae</taxon>
        <taxon>PACMAD clade</taxon>
        <taxon>Panicoideae</taxon>
        <taxon>Panicodae</taxon>
        <taxon>Paniceae</taxon>
        <taxon>Dichantheliinae</taxon>
        <taxon>Dichanthelium</taxon>
    </lineage>
</organism>
<feature type="region of interest" description="Disordered" evidence="1">
    <location>
        <begin position="1"/>
        <end position="102"/>
    </location>
</feature>
<feature type="compositionally biased region" description="Basic and acidic residues" evidence="1">
    <location>
        <begin position="575"/>
        <end position="592"/>
    </location>
</feature>
<reference evidence="2 3" key="1">
    <citation type="submission" date="2016-09" db="EMBL/GenBank/DDBJ databases">
        <title>The draft genome of Dichanthelium oligosanthes: A C3 panicoid grass species.</title>
        <authorList>
            <person name="Studer A.J."/>
            <person name="Schnable J.C."/>
            <person name="Brutnell T.P."/>
        </authorList>
    </citation>
    <scope>NUCLEOTIDE SEQUENCE [LARGE SCALE GENOMIC DNA]</scope>
    <source>
        <strain evidence="3">cv. Kellogg 1175</strain>
        <tissue evidence="2">Leaf</tissue>
    </source>
</reference>
<evidence type="ECO:0000256" key="1">
    <source>
        <dbReference type="SAM" id="MobiDB-lite"/>
    </source>
</evidence>